<keyword evidence="3" id="KW-0560">Oxidoreductase</keyword>
<evidence type="ECO:0000256" key="2">
    <source>
        <dbReference type="ARBA" id="ARBA00022628"/>
    </source>
</evidence>
<dbReference type="Pfam" id="PF21995">
    <property type="entry name" value="RNR-II_ins_dom"/>
    <property type="match status" value="1"/>
</dbReference>
<gene>
    <name evidence="6" type="ORF">X474_08735</name>
</gene>
<dbReference type="AlphaFoldDB" id="A0A0D2HUL2"/>
<evidence type="ECO:0000256" key="4">
    <source>
        <dbReference type="ARBA" id="ARBA00023285"/>
    </source>
</evidence>
<evidence type="ECO:0000256" key="1">
    <source>
        <dbReference type="ARBA" id="ARBA00001922"/>
    </source>
</evidence>
<reference evidence="6 7" key="1">
    <citation type="submission" date="2013-11" db="EMBL/GenBank/DDBJ databases">
        <title>Metagenomic analysis of a methanogenic consortium involved in long chain n-alkane degradation.</title>
        <authorList>
            <person name="Davidova I.A."/>
            <person name="Callaghan A.V."/>
            <person name="Wawrik B."/>
            <person name="Pruitt S."/>
            <person name="Marks C."/>
            <person name="Duncan K.E."/>
            <person name="Suflita J.M."/>
        </authorList>
    </citation>
    <scope>NUCLEOTIDE SEQUENCE [LARGE SCALE GENOMIC DNA]</scope>
    <source>
        <strain evidence="6 7">SPR</strain>
    </source>
</reference>
<dbReference type="Gene3D" id="3.20.70.20">
    <property type="match status" value="2"/>
</dbReference>
<evidence type="ECO:0000313" key="6">
    <source>
        <dbReference type="EMBL" id="KIX14128.1"/>
    </source>
</evidence>
<proteinExistence type="predicted"/>
<comment type="cofactor">
    <cofactor evidence="1">
        <name>adenosylcob(III)alamin</name>
        <dbReference type="ChEBI" id="CHEBI:18408"/>
    </cofactor>
</comment>
<dbReference type="STRING" id="1429043.X474_08735"/>
<comment type="caution">
    <text evidence="6">The sequence shown here is derived from an EMBL/GenBank/DDBJ whole genome shotgun (WGS) entry which is preliminary data.</text>
</comment>
<keyword evidence="7" id="KW-1185">Reference proteome</keyword>
<protein>
    <submittedName>
        <fullName evidence="6">Recombinase</fullName>
    </submittedName>
</protein>
<evidence type="ECO:0000259" key="5">
    <source>
        <dbReference type="Pfam" id="PF21995"/>
    </source>
</evidence>
<keyword evidence="4" id="KW-0170">Cobalt</keyword>
<organism evidence="6 7">
    <name type="scientific">Dethiosulfatarculus sandiegensis</name>
    <dbReference type="NCBI Taxonomy" id="1429043"/>
    <lineage>
        <taxon>Bacteria</taxon>
        <taxon>Pseudomonadati</taxon>
        <taxon>Thermodesulfobacteriota</taxon>
        <taxon>Desulfarculia</taxon>
        <taxon>Desulfarculales</taxon>
        <taxon>Desulfarculaceae</taxon>
        <taxon>Dethiosulfatarculus</taxon>
    </lineage>
</organism>
<evidence type="ECO:0000313" key="7">
    <source>
        <dbReference type="Proteomes" id="UP000032233"/>
    </source>
</evidence>
<dbReference type="GO" id="GO:0004748">
    <property type="term" value="F:ribonucleoside-diphosphate reductase activity, thioredoxin disulfide as acceptor"/>
    <property type="evidence" value="ECO:0007669"/>
    <property type="project" value="TreeGrafter"/>
</dbReference>
<dbReference type="InParanoid" id="A0A0D2HUL2"/>
<dbReference type="PANTHER" id="PTHR43371:SF1">
    <property type="entry name" value="RIBONUCLEOSIDE-DIPHOSPHATE REDUCTASE"/>
    <property type="match status" value="1"/>
</dbReference>
<dbReference type="InterPro" id="IPR050862">
    <property type="entry name" value="RdRp_reductase_class-2"/>
</dbReference>
<sequence length="742" mass="83657">MNNLQEYVFSSRYSRYNPQLGRRETFSEAVDRVIDMHRAHFAQRDLMIEDLLREVGEAMKNRLVLGSQRALQFGGDPILKKNARMYNCTTSYCDRPRFFQEALWLLLCGCGVGFSVQKHHIARLPELAEPLSEEKVFVIPDSIEGWADALGVLLSSYFTEKQPHPEYFGNKILFDYSLIRPKGTSITSGSGKAPGPKPLKRSLELVRQIMDRTLAQGRNRLRPIDAYDMVMHASDAVLSGGVRRSATICLFSPDDELMAKAKTGNWFVENPQRARSNNSALLLRNQTEKSRFLELMKSVREFGEPGFVWADDKDVTYNPCVEIGLYPQYDGKSGWAFCNLCEINLGAVENEEQFTKAARAAAILGTLQADYTNFDYLGELSTKIARREALLGVSMTGMMEHPETSFDPEIQKRMARLILEINEQVAERIGLNPAARATCVKPAGSTSCILGTSSGIHPHHARRYFRRAQANDDEPVAAFFRRQNPHAVDESVWDPNGHSIVITFCIEAGEDAKVRKELDPVDLLKYVKLTKANWIDAGRRPERCIKPYLSHNVSNTITVPEGMWDCVADFIYDNRDYFAGISLLPDGGDLDYPQAPFCEVLTAAEIVEQYGVGTIMSSGLIVDGLHAFDENLWEACDAALGRGHDIDSLLEPGQPRRVQEAIAKVIFARKDWVRRAHKFAANYFDNDVLKMTRCLKRVHNCKMWEDLQRENTIVDYTLLHEDQDNTILEQTIACGGGACEIL</sequence>
<dbReference type="InterPro" id="IPR054158">
    <property type="entry name" value="RNR-II_ins_dom"/>
</dbReference>
<name>A0A0D2HUL2_9BACT</name>
<dbReference type="SUPFAM" id="SSF51998">
    <property type="entry name" value="PFL-like glycyl radical enzymes"/>
    <property type="match status" value="1"/>
</dbReference>
<dbReference type="GO" id="GO:0031419">
    <property type="term" value="F:cobalamin binding"/>
    <property type="evidence" value="ECO:0007669"/>
    <property type="project" value="UniProtKB-KW"/>
</dbReference>
<feature type="domain" description="B12-dependent ribonucleotide reductase insertion" evidence="5">
    <location>
        <begin position="134"/>
        <end position="209"/>
    </location>
</feature>
<dbReference type="PANTHER" id="PTHR43371">
    <property type="entry name" value="VITAMIN B12-DEPENDENT RIBONUCLEOTIDE REDUCTASE"/>
    <property type="match status" value="1"/>
</dbReference>
<evidence type="ECO:0000256" key="3">
    <source>
        <dbReference type="ARBA" id="ARBA00023002"/>
    </source>
</evidence>
<keyword evidence="2" id="KW-0846">Cobalamin</keyword>
<dbReference type="EMBL" id="AZAC01000011">
    <property type="protein sequence ID" value="KIX14128.1"/>
    <property type="molecule type" value="Genomic_DNA"/>
</dbReference>
<dbReference type="Proteomes" id="UP000032233">
    <property type="component" value="Unassembled WGS sequence"/>
</dbReference>
<accession>A0A0D2HUL2</accession>